<keyword evidence="3" id="KW-1185">Reference proteome</keyword>
<dbReference type="OrthoDB" id="3664926at2"/>
<dbReference type="AlphaFoldDB" id="A0A1C6VMH5"/>
<evidence type="ECO:0000313" key="3">
    <source>
        <dbReference type="Proteomes" id="UP000199001"/>
    </source>
</evidence>
<sequence>MRYRRMGRLGWQVSEVGYGMWGIGGGPGGFTGWDYDTAPACLDEAVERGCNFFDTAWVYGRGVSERLLGALVRRHPDRRLHLATKIPPKNREWPPGPQDTLDDVFPVDHIREYTHRSLENLGVDRIDLLQFHVWEDRWASDGRWQEAVADLKREGVVDGVGISVNRWEPTNCHAALDTGLIDVVQVIYNIFDQAPEDELFPRAQRDDIGIIARVPFDEGTLTGTLTADSTWPEEDWRSTYFGPENLPPSVERAERLATDVPPGMTMPELALRFILHHPAVSTVIPGMRRVEHVRANLAVSDGAPLEAGLLDRLRGHRWDRKPTWWSQ</sequence>
<dbReference type="Pfam" id="PF00248">
    <property type="entry name" value="Aldo_ket_red"/>
    <property type="match status" value="1"/>
</dbReference>
<dbReference type="RefSeq" id="WP_091103900.1">
    <property type="nucleotide sequence ID" value="NZ_FMHZ01000002.1"/>
</dbReference>
<dbReference type="SUPFAM" id="SSF51430">
    <property type="entry name" value="NAD(P)-linked oxidoreductase"/>
    <property type="match status" value="1"/>
</dbReference>
<reference evidence="3" key="1">
    <citation type="submission" date="2016-06" db="EMBL/GenBank/DDBJ databases">
        <authorList>
            <person name="Varghese N."/>
            <person name="Submissions Spin"/>
        </authorList>
    </citation>
    <scope>NUCLEOTIDE SEQUENCE [LARGE SCALE GENOMIC DNA]</scope>
    <source>
        <strain evidence="3">DSM 43903</strain>
    </source>
</reference>
<dbReference type="Gene3D" id="3.20.20.100">
    <property type="entry name" value="NADP-dependent oxidoreductase domain"/>
    <property type="match status" value="1"/>
</dbReference>
<dbReference type="EMBL" id="FMHZ01000002">
    <property type="protein sequence ID" value="SCL67427.1"/>
    <property type="molecule type" value="Genomic_DNA"/>
</dbReference>
<dbReference type="PANTHER" id="PTHR43312:SF1">
    <property type="entry name" value="NADP-DEPENDENT OXIDOREDUCTASE DOMAIN-CONTAINING PROTEIN"/>
    <property type="match status" value="1"/>
</dbReference>
<dbReference type="InterPro" id="IPR036812">
    <property type="entry name" value="NAD(P)_OxRdtase_dom_sf"/>
</dbReference>
<evidence type="ECO:0000259" key="1">
    <source>
        <dbReference type="Pfam" id="PF00248"/>
    </source>
</evidence>
<gene>
    <name evidence="2" type="ORF">GA0070606_4549</name>
</gene>
<dbReference type="PANTHER" id="PTHR43312">
    <property type="entry name" value="D-THREO-ALDOSE 1-DEHYDROGENASE"/>
    <property type="match status" value="1"/>
</dbReference>
<proteinExistence type="predicted"/>
<name>A0A1C6VMH5_9ACTN</name>
<protein>
    <submittedName>
        <fullName evidence="2">Predicted oxidoreductase</fullName>
    </submittedName>
</protein>
<dbReference type="InterPro" id="IPR053135">
    <property type="entry name" value="AKR2_Oxidoreductase"/>
</dbReference>
<organism evidence="2 3">
    <name type="scientific">Micromonospora citrea</name>
    <dbReference type="NCBI Taxonomy" id="47855"/>
    <lineage>
        <taxon>Bacteria</taxon>
        <taxon>Bacillati</taxon>
        <taxon>Actinomycetota</taxon>
        <taxon>Actinomycetes</taxon>
        <taxon>Micromonosporales</taxon>
        <taxon>Micromonosporaceae</taxon>
        <taxon>Micromonospora</taxon>
    </lineage>
</organism>
<dbReference type="Proteomes" id="UP000199001">
    <property type="component" value="Unassembled WGS sequence"/>
</dbReference>
<dbReference type="InterPro" id="IPR023210">
    <property type="entry name" value="NADP_OxRdtase_dom"/>
</dbReference>
<feature type="domain" description="NADP-dependent oxidoreductase" evidence="1">
    <location>
        <begin position="16"/>
        <end position="305"/>
    </location>
</feature>
<accession>A0A1C6VMH5</accession>
<dbReference type="STRING" id="47855.GA0070606_4549"/>
<dbReference type="CDD" id="cd19086">
    <property type="entry name" value="AKR_AKR11C1"/>
    <property type="match status" value="1"/>
</dbReference>
<evidence type="ECO:0000313" key="2">
    <source>
        <dbReference type="EMBL" id="SCL67427.1"/>
    </source>
</evidence>